<keyword evidence="3" id="KW-0687">Ribonucleoprotein</keyword>
<sequence>MPSTTNFIYKYFFNAKKKKMCIQTPTVTDIPADFFIAFYANFLKKGGQVDVPSWIDIVKTKNSRKNSPYSSDWFFYKLASLARKFYIKKEKKFCSSKIAHNKNGKVLRFALQELEKLKIIEKNEKDNRIITQKAQRDMDNKAKKIYATWVQSKSC</sequence>
<evidence type="ECO:0000256" key="1">
    <source>
        <dbReference type="ARBA" id="ARBA00010014"/>
    </source>
</evidence>
<dbReference type="GO" id="GO:0003723">
    <property type="term" value="F:RNA binding"/>
    <property type="evidence" value="ECO:0007669"/>
    <property type="project" value="TreeGrafter"/>
</dbReference>
<dbReference type="PANTHER" id="PTHR11710:SF0">
    <property type="entry name" value="40S RIBOSOMAL PROTEIN S19"/>
    <property type="match status" value="1"/>
</dbReference>
<dbReference type="GO" id="GO:0022627">
    <property type="term" value="C:cytosolic small ribosomal subunit"/>
    <property type="evidence" value="ECO:0007669"/>
    <property type="project" value="TreeGrafter"/>
</dbReference>
<dbReference type="Proteomes" id="UP000243423">
    <property type="component" value="Nucleomorph 3"/>
</dbReference>
<dbReference type="GO" id="GO:0006412">
    <property type="term" value="P:translation"/>
    <property type="evidence" value="ECO:0007669"/>
    <property type="project" value="InterPro"/>
</dbReference>
<dbReference type="AlphaFoldDB" id="F2HIA9"/>
<dbReference type="RefSeq" id="XP_003239931.1">
    <property type="nucleotide sequence ID" value="XM_003239883.1"/>
</dbReference>
<accession>F2HIA9</accession>
<gene>
    <name evidence="4" type="primary">rps19</name>
    <name evidence="4" type="ORF">CPARA_3gp375</name>
</gene>
<proteinExistence type="inferred from homology"/>
<dbReference type="InterPro" id="IPR001266">
    <property type="entry name" value="Ribosomal_eS19"/>
</dbReference>
<dbReference type="Pfam" id="PF01090">
    <property type="entry name" value="Ribosomal_S19e"/>
    <property type="match status" value="1"/>
</dbReference>
<comment type="similarity">
    <text evidence="1">Belongs to the eukaryotic ribosomal protein eS19 family.</text>
</comment>
<dbReference type="GO" id="GO:0003735">
    <property type="term" value="F:structural constituent of ribosome"/>
    <property type="evidence" value="ECO:0007669"/>
    <property type="project" value="InterPro"/>
</dbReference>
<keyword evidence="4" id="KW-0542">Nucleomorph</keyword>
<name>F2HIA9_9CRYP</name>
<dbReference type="EMBL" id="CP002174">
    <property type="protein sequence ID" value="AEA39033.1"/>
    <property type="molecule type" value="Genomic_DNA"/>
</dbReference>
<organism evidence="4 5">
    <name type="scientific">Cryptomonas paramaecium</name>
    <dbReference type="NCBI Taxonomy" id="2898"/>
    <lineage>
        <taxon>Eukaryota</taxon>
        <taxon>Cryptophyceae</taxon>
        <taxon>Cryptomonadales</taxon>
        <taxon>Cryptomonadaceae</taxon>
        <taxon>Cryptomonas</taxon>
    </lineage>
</organism>
<keyword evidence="2 4" id="KW-0689">Ribosomal protein</keyword>
<evidence type="ECO:0000256" key="2">
    <source>
        <dbReference type="ARBA" id="ARBA00022980"/>
    </source>
</evidence>
<protein>
    <submittedName>
        <fullName evidence="4">40S ribosomal protein S19</fullName>
    </submittedName>
</protein>
<dbReference type="InterPro" id="IPR036388">
    <property type="entry name" value="WH-like_DNA-bd_sf"/>
</dbReference>
<reference evidence="4 5" key="1">
    <citation type="journal article" date="2011" name="Genome Biol. Evol.">
        <title>Complete nucleomorph genome sequence of the nonphotosynthetic alga Cryptomonas paramecium reveals a core nucleomorph gene set.</title>
        <authorList>
            <person name="Tanifuji G."/>
            <person name="Onodera N.T."/>
            <person name="Wheeler T.J."/>
            <person name="Dlutek M."/>
            <person name="Donaher N."/>
            <person name="Archibald J.M."/>
        </authorList>
    </citation>
    <scope>NUCLEOTIDE SEQUENCE [LARGE SCALE GENOMIC DNA]</scope>
    <source>
        <strain evidence="4 5">CCAP977/2A</strain>
    </source>
</reference>
<evidence type="ECO:0000256" key="3">
    <source>
        <dbReference type="ARBA" id="ARBA00023274"/>
    </source>
</evidence>
<dbReference type="InterPro" id="IPR036390">
    <property type="entry name" value="WH_DNA-bd_sf"/>
</dbReference>
<evidence type="ECO:0000313" key="4">
    <source>
        <dbReference type="EMBL" id="AEA39033.1"/>
    </source>
</evidence>
<dbReference type="Gene3D" id="1.10.10.10">
    <property type="entry name" value="Winged helix-like DNA-binding domain superfamily/Winged helix DNA-binding domain"/>
    <property type="match status" value="1"/>
</dbReference>
<dbReference type="SMART" id="SM01413">
    <property type="entry name" value="Ribosomal_S19e"/>
    <property type="match status" value="1"/>
</dbReference>
<evidence type="ECO:0000313" key="5">
    <source>
        <dbReference type="Proteomes" id="UP000243423"/>
    </source>
</evidence>
<dbReference type="PANTHER" id="PTHR11710">
    <property type="entry name" value="40S RIBOSOMAL PROTEIN S19"/>
    <property type="match status" value="1"/>
</dbReference>
<dbReference type="GO" id="GO:0000028">
    <property type="term" value="P:ribosomal small subunit assembly"/>
    <property type="evidence" value="ECO:0007669"/>
    <property type="project" value="TreeGrafter"/>
</dbReference>
<dbReference type="GeneID" id="10447287"/>
<geneLocation type="nucleomorph" evidence="4"/>
<dbReference type="SUPFAM" id="SSF46785">
    <property type="entry name" value="Winged helix' DNA-binding domain"/>
    <property type="match status" value="1"/>
</dbReference>